<evidence type="ECO:0000256" key="3">
    <source>
        <dbReference type="ARBA" id="ARBA00022603"/>
    </source>
</evidence>
<gene>
    <name evidence="7" type="primary">gidB</name>
    <name evidence="6" type="synonym">rsmG</name>
    <name evidence="7" type="ORF">SAMEA3906487_01225</name>
</gene>
<dbReference type="KEGG" id="btrm:SAMEA390648701225"/>
<dbReference type="SUPFAM" id="SSF53335">
    <property type="entry name" value="S-adenosyl-L-methionine-dependent methyltransferases"/>
    <property type="match status" value="1"/>
</dbReference>
<sequence>MSAIEFELAAPQRLEQACQALGLEAGPDQQEKLLRYLAQMQRWNRTYNLTAIRDPEQMLVQHLFDSLSVVKPIADALAGRPAKVYDVGSGGGLPGVVLAIMQPDWDVSCVDAVEKKTAFVQQMAGVLMLPNLHAMHARIERVAPAECDIVISRAFASLPDFANWAGRHVRADGALVAMKGKVPQEEIEALQTQGAWQVDRVEPLTVPDLDAERCLIWMRRSQGTL</sequence>
<dbReference type="CDD" id="cd02440">
    <property type="entry name" value="AdoMet_MTases"/>
    <property type="match status" value="1"/>
</dbReference>
<dbReference type="PANTHER" id="PTHR31760">
    <property type="entry name" value="S-ADENOSYL-L-METHIONINE-DEPENDENT METHYLTRANSFERASES SUPERFAMILY PROTEIN"/>
    <property type="match status" value="1"/>
</dbReference>
<comment type="similarity">
    <text evidence="6">Belongs to the methyltransferase superfamily. RNA methyltransferase RsmG family.</text>
</comment>
<evidence type="ECO:0000256" key="1">
    <source>
        <dbReference type="ARBA" id="ARBA00022490"/>
    </source>
</evidence>
<dbReference type="PATRIC" id="fig|123899.6.peg.1203"/>
<comment type="caution">
    <text evidence="6">Lacks conserved residue(s) required for the propagation of feature annotation.</text>
</comment>
<dbReference type="Gene3D" id="3.40.50.150">
    <property type="entry name" value="Vaccinia Virus protein VP39"/>
    <property type="match status" value="1"/>
</dbReference>
<feature type="binding site" evidence="6">
    <location>
        <position position="88"/>
    </location>
    <ligand>
        <name>S-adenosyl-L-methionine</name>
        <dbReference type="ChEBI" id="CHEBI:59789"/>
    </ligand>
</feature>
<dbReference type="InterPro" id="IPR003682">
    <property type="entry name" value="rRNA_ssu_MeTfrase_G"/>
</dbReference>
<dbReference type="NCBIfam" id="TIGR00138">
    <property type="entry name" value="rsmG_gidB"/>
    <property type="match status" value="1"/>
</dbReference>
<evidence type="ECO:0000313" key="8">
    <source>
        <dbReference type="Proteomes" id="UP000076825"/>
    </source>
</evidence>
<evidence type="ECO:0000256" key="2">
    <source>
        <dbReference type="ARBA" id="ARBA00022552"/>
    </source>
</evidence>
<dbReference type="EMBL" id="LT546645">
    <property type="protein sequence ID" value="SAI68387.1"/>
    <property type="molecule type" value="Genomic_DNA"/>
</dbReference>
<protein>
    <recommendedName>
        <fullName evidence="6">Ribosomal RNA small subunit methyltransferase G</fullName>
        <ecNumber evidence="6">2.1.1.170</ecNumber>
    </recommendedName>
    <alternativeName>
        <fullName evidence="6">16S rRNA 7-methylguanosine methyltransferase</fullName>
        <shortName evidence="6">16S rRNA m7G methyltransferase</shortName>
    </alternativeName>
</protein>
<name>A0A157QZ19_9BORD</name>
<keyword evidence="5 6" id="KW-0949">S-adenosyl-L-methionine</keyword>
<dbReference type="OrthoDB" id="9808773at2"/>
<dbReference type="PANTHER" id="PTHR31760:SF0">
    <property type="entry name" value="S-ADENOSYL-L-METHIONINE-DEPENDENT METHYLTRANSFERASES SUPERFAMILY PROTEIN"/>
    <property type="match status" value="1"/>
</dbReference>
<dbReference type="AlphaFoldDB" id="A0A157QZ19"/>
<feature type="binding site" evidence="6">
    <location>
        <begin position="139"/>
        <end position="140"/>
    </location>
    <ligand>
        <name>S-adenosyl-L-methionine</name>
        <dbReference type="ChEBI" id="CHEBI:59789"/>
    </ligand>
</feature>
<feature type="binding site" evidence="6">
    <location>
        <position position="93"/>
    </location>
    <ligand>
        <name>S-adenosyl-L-methionine</name>
        <dbReference type="ChEBI" id="CHEBI:59789"/>
    </ligand>
</feature>
<dbReference type="GO" id="GO:0070043">
    <property type="term" value="F:rRNA (guanine-N7-)-methyltransferase activity"/>
    <property type="evidence" value="ECO:0007669"/>
    <property type="project" value="UniProtKB-UniRule"/>
</dbReference>
<comment type="subcellular location">
    <subcellularLocation>
        <location evidence="6">Cytoplasm</location>
    </subcellularLocation>
</comment>
<keyword evidence="8" id="KW-1185">Reference proteome</keyword>
<dbReference type="InterPro" id="IPR029063">
    <property type="entry name" value="SAM-dependent_MTases_sf"/>
</dbReference>
<proteinExistence type="inferred from homology"/>
<dbReference type="Proteomes" id="UP000076825">
    <property type="component" value="Chromosome 1"/>
</dbReference>
<dbReference type="eggNOG" id="COG0357">
    <property type="taxonomic scope" value="Bacteria"/>
</dbReference>
<keyword evidence="2 6" id="KW-0698">rRNA processing</keyword>
<dbReference type="GeneID" id="56591483"/>
<keyword evidence="3 6" id="KW-0489">Methyltransferase</keyword>
<dbReference type="Pfam" id="PF02527">
    <property type="entry name" value="GidB"/>
    <property type="match status" value="1"/>
</dbReference>
<dbReference type="EC" id="2.1.1.170" evidence="6"/>
<comment type="catalytic activity">
    <reaction evidence="6">
        <text>guanosine(527) in 16S rRNA + S-adenosyl-L-methionine = N(7)-methylguanosine(527) in 16S rRNA + S-adenosyl-L-homocysteine</text>
        <dbReference type="Rhea" id="RHEA:42732"/>
        <dbReference type="Rhea" id="RHEA-COMP:10209"/>
        <dbReference type="Rhea" id="RHEA-COMP:10210"/>
        <dbReference type="ChEBI" id="CHEBI:57856"/>
        <dbReference type="ChEBI" id="CHEBI:59789"/>
        <dbReference type="ChEBI" id="CHEBI:74269"/>
        <dbReference type="ChEBI" id="CHEBI:74480"/>
        <dbReference type="EC" id="2.1.1.170"/>
    </reaction>
</comment>
<comment type="function">
    <text evidence="6">Specifically methylates the N7 position of guanine in position 527 of 16S rRNA.</text>
</comment>
<evidence type="ECO:0000256" key="6">
    <source>
        <dbReference type="HAMAP-Rule" id="MF_00074"/>
    </source>
</evidence>
<accession>A0A157QZ19</accession>
<dbReference type="HAMAP" id="MF_00074">
    <property type="entry name" value="16SrRNA_methyltr_G"/>
    <property type="match status" value="1"/>
</dbReference>
<dbReference type="GO" id="GO:0005829">
    <property type="term" value="C:cytosol"/>
    <property type="evidence" value="ECO:0007669"/>
    <property type="project" value="TreeGrafter"/>
</dbReference>
<reference evidence="7 8" key="1">
    <citation type="submission" date="2016-04" db="EMBL/GenBank/DDBJ databases">
        <authorList>
            <consortium name="Pathogen Informatics"/>
        </authorList>
    </citation>
    <scope>NUCLEOTIDE SEQUENCE [LARGE SCALE GENOMIC DNA]</scope>
    <source>
        <strain evidence="7 8">H044680328</strain>
    </source>
</reference>
<dbReference type="RefSeq" id="WP_025518473.1">
    <property type="nucleotide sequence ID" value="NZ_CP016340.1"/>
</dbReference>
<dbReference type="PIRSF" id="PIRSF003078">
    <property type="entry name" value="GidB"/>
    <property type="match status" value="1"/>
</dbReference>
<evidence type="ECO:0000313" key="7">
    <source>
        <dbReference type="EMBL" id="SAI68387.1"/>
    </source>
</evidence>
<keyword evidence="4 6" id="KW-0808">Transferase</keyword>
<evidence type="ECO:0000256" key="4">
    <source>
        <dbReference type="ARBA" id="ARBA00022679"/>
    </source>
</evidence>
<evidence type="ECO:0000256" key="5">
    <source>
        <dbReference type="ARBA" id="ARBA00022691"/>
    </source>
</evidence>
<feature type="binding site" evidence="6">
    <location>
        <position position="153"/>
    </location>
    <ligand>
        <name>S-adenosyl-L-methionine</name>
        <dbReference type="ChEBI" id="CHEBI:59789"/>
    </ligand>
</feature>
<organism evidence="7 8">
    <name type="scientific">Bordetella trematum</name>
    <dbReference type="NCBI Taxonomy" id="123899"/>
    <lineage>
        <taxon>Bacteria</taxon>
        <taxon>Pseudomonadati</taxon>
        <taxon>Pseudomonadota</taxon>
        <taxon>Betaproteobacteria</taxon>
        <taxon>Burkholderiales</taxon>
        <taxon>Alcaligenaceae</taxon>
        <taxon>Bordetella</taxon>
    </lineage>
</organism>
<keyword evidence="1 6" id="KW-0963">Cytoplasm</keyword>
<dbReference type="STRING" id="123899.SAMEA3906487_01225"/>